<dbReference type="SMART" id="SM00740">
    <property type="entry name" value="PASTA"/>
    <property type="match status" value="1"/>
</dbReference>
<evidence type="ECO:0000256" key="1">
    <source>
        <dbReference type="SAM" id="MobiDB-lite"/>
    </source>
</evidence>
<dbReference type="CDD" id="cd06577">
    <property type="entry name" value="PASTA_pknB"/>
    <property type="match status" value="1"/>
</dbReference>
<feature type="domain" description="PASTA" evidence="3">
    <location>
        <begin position="571"/>
        <end position="647"/>
    </location>
</feature>
<name>A0A508SYN9_9BRAD</name>
<evidence type="ECO:0000313" key="4">
    <source>
        <dbReference type="EMBL" id="VIO66028.1"/>
    </source>
</evidence>
<dbReference type="EMBL" id="CAADFC020000004">
    <property type="protein sequence ID" value="VIO66028.1"/>
    <property type="molecule type" value="Genomic_DNA"/>
</dbReference>
<dbReference type="Proteomes" id="UP000328092">
    <property type="component" value="Unassembled WGS sequence"/>
</dbReference>
<dbReference type="OrthoDB" id="475586at2"/>
<comment type="caution">
    <text evidence="4">The sequence shown here is derived from an EMBL/GenBank/DDBJ whole genome shotgun (WGS) entry which is preliminary data.</text>
</comment>
<dbReference type="AlphaFoldDB" id="A0A508SYN9"/>
<sequence length="647" mass="71511">MEFFRVHEAVGTRIPTYFIESTAPYNVDDTQSPESKERKAAASRVQKIDSDEAIKQIAARLLAGSRPNLVVMVHGFNNPEPAVLKMYTSAALAVDRDQAINGGQGLVCVGYRWPSERMGMPWRGTWDALPTLPTWILYFGALVVLFTFPLFYFTSETRQWWIDVFRYVWNPTAVHFITLLGWTIAGLVLMTVLLRTIVYFRDNYRASNYGVPDLIQVISVIDAEIMRQHRQSGEASPPPSVELSFIGHSMGAFVVTNAIRALSDVFAVPAQSLNSYGAAATDEAPRHGIGRAFQLKRFVLASPDIPAETLLSSRSNFLASALSRFDEAYLFSNEGDAVLRQISTLANYFVFPTKSKNHGFRLGNVEILSRNFGLIDVGGADFLRVLRIGNRTLQQLYDDLEDAKAQRQPTQQLGPEQAPLPQRFTYFDCTDYVDIDDPNEADKQGNRRPLLTFAKWKKRDDAEAQLRWYSHLWLLIVYVFNQQKPNVHGGYFEGQLSQQLIYRLACLGYGGTVAAYGGEPALGKVCEDKQIRMLVSPMLWSARTGATPVAPPRPANARTRSAPRGPAQQAVPAGVIVPDLVGKPIVDARAQVDALRGSGQTPQLVLVEVARTARGTGQAVSGFVLSQTPAPGTSVKGPTSIEVIVVK</sequence>
<feature type="transmembrane region" description="Helical" evidence="2">
    <location>
        <begin position="135"/>
        <end position="153"/>
    </location>
</feature>
<dbReference type="Pfam" id="PF03793">
    <property type="entry name" value="PASTA"/>
    <property type="match status" value="1"/>
</dbReference>
<feature type="transmembrane region" description="Helical" evidence="2">
    <location>
        <begin position="173"/>
        <end position="194"/>
    </location>
</feature>
<gene>
    <name evidence="4" type="ORF">CI1B_11400</name>
</gene>
<protein>
    <recommendedName>
        <fullName evidence="3">PASTA domain-containing protein</fullName>
    </recommendedName>
</protein>
<evidence type="ECO:0000259" key="3">
    <source>
        <dbReference type="PROSITE" id="PS51178"/>
    </source>
</evidence>
<evidence type="ECO:0000256" key="2">
    <source>
        <dbReference type="SAM" id="Phobius"/>
    </source>
</evidence>
<keyword evidence="2" id="KW-0472">Membrane</keyword>
<keyword evidence="2" id="KW-0812">Transmembrane</keyword>
<organism evidence="4 5">
    <name type="scientific">Bradyrhizobium ivorense</name>
    <dbReference type="NCBI Taxonomy" id="2511166"/>
    <lineage>
        <taxon>Bacteria</taxon>
        <taxon>Pseudomonadati</taxon>
        <taxon>Pseudomonadota</taxon>
        <taxon>Alphaproteobacteria</taxon>
        <taxon>Hyphomicrobiales</taxon>
        <taxon>Nitrobacteraceae</taxon>
        <taxon>Bradyrhizobium</taxon>
    </lineage>
</organism>
<feature type="region of interest" description="Disordered" evidence="1">
    <location>
        <begin position="545"/>
        <end position="568"/>
    </location>
</feature>
<dbReference type="Gene3D" id="3.30.10.20">
    <property type="match status" value="1"/>
</dbReference>
<accession>A0A508SYN9</accession>
<proteinExistence type="predicted"/>
<keyword evidence="5" id="KW-1185">Reference proteome</keyword>
<reference evidence="4" key="1">
    <citation type="submission" date="2019-02" db="EMBL/GenBank/DDBJ databases">
        <authorList>
            <person name="Pothier F.J."/>
        </authorList>
    </citation>
    <scope>NUCLEOTIDE SEQUENCE</scope>
    <source>
        <strain evidence="4">CI-1B</strain>
    </source>
</reference>
<dbReference type="RefSeq" id="WP_139857769.1">
    <property type="nucleotide sequence ID" value="NZ_CAADFC020000004.1"/>
</dbReference>
<dbReference type="PROSITE" id="PS51178">
    <property type="entry name" value="PASTA"/>
    <property type="match status" value="1"/>
</dbReference>
<dbReference type="InterPro" id="IPR005543">
    <property type="entry name" value="PASTA_dom"/>
</dbReference>
<keyword evidence="2" id="KW-1133">Transmembrane helix</keyword>
<evidence type="ECO:0000313" key="5">
    <source>
        <dbReference type="Proteomes" id="UP000328092"/>
    </source>
</evidence>